<organism evidence="1 2">
    <name type="scientific">Palleronia aestuarii</name>
    <dbReference type="NCBI Taxonomy" id="568105"/>
    <lineage>
        <taxon>Bacteria</taxon>
        <taxon>Pseudomonadati</taxon>
        <taxon>Pseudomonadota</taxon>
        <taxon>Alphaproteobacteria</taxon>
        <taxon>Rhodobacterales</taxon>
        <taxon>Roseobacteraceae</taxon>
        <taxon>Palleronia</taxon>
    </lineage>
</organism>
<reference evidence="1 2" key="1">
    <citation type="submission" date="2018-06" db="EMBL/GenBank/DDBJ databases">
        <title>Genomic Encyclopedia of Archaeal and Bacterial Type Strains, Phase II (KMG-II): from individual species to whole genera.</title>
        <authorList>
            <person name="Goeker M."/>
        </authorList>
    </citation>
    <scope>NUCLEOTIDE SEQUENCE [LARGE SCALE GENOMIC DNA]</scope>
    <source>
        <strain evidence="1 2">DSM 22009</strain>
    </source>
</reference>
<evidence type="ECO:0000313" key="1">
    <source>
        <dbReference type="EMBL" id="PZX18554.1"/>
    </source>
</evidence>
<evidence type="ECO:0000313" key="2">
    <source>
        <dbReference type="Proteomes" id="UP000248916"/>
    </source>
</evidence>
<dbReference type="RefSeq" id="WP_111536347.1">
    <property type="nucleotide sequence ID" value="NZ_QKZL01000003.1"/>
</dbReference>
<dbReference type="Proteomes" id="UP000248916">
    <property type="component" value="Unassembled WGS sequence"/>
</dbReference>
<accession>A0A2W7NPK9</accession>
<keyword evidence="2" id="KW-1185">Reference proteome</keyword>
<protein>
    <submittedName>
        <fullName evidence="1">Uncharacterized membrane protein YebE (DUF533 family)</fullName>
    </submittedName>
</protein>
<dbReference type="Pfam" id="PF04391">
    <property type="entry name" value="DUF533"/>
    <property type="match status" value="1"/>
</dbReference>
<comment type="caution">
    <text evidence="1">The sequence shown here is derived from an EMBL/GenBank/DDBJ whole genome shotgun (WGS) entry which is preliminary data.</text>
</comment>
<proteinExistence type="predicted"/>
<dbReference type="InterPro" id="IPR007486">
    <property type="entry name" value="YebE"/>
</dbReference>
<dbReference type="SUPFAM" id="SSF158682">
    <property type="entry name" value="TerB-like"/>
    <property type="match status" value="1"/>
</dbReference>
<dbReference type="EMBL" id="QKZL01000003">
    <property type="protein sequence ID" value="PZX18554.1"/>
    <property type="molecule type" value="Genomic_DNA"/>
</dbReference>
<gene>
    <name evidence="1" type="ORF">LX81_01188</name>
</gene>
<sequence>MSLKNMAVKMALAFAAAKGVQAFSQSGGIEGMKRRLNEQQRARGGSGSGLGGLLSGGGSSGGLGGLLGQLGLDTTSSGSSGQGNSLGGLLGGLAGASGGAAAAGRMEGLLDTTRRTPEGTEEEEQVSGLMIRAMVQSARADGEIDAQERATLMEVIGDSDAEETAFIEAQMTAPVDPEALARDTPKGHEVEVYTASVIAIEPDNRAEAEHLDKLARALGLAKSTVNDIHAAQGKAPLYTV</sequence>
<dbReference type="InterPro" id="IPR029024">
    <property type="entry name" value="TerB-like"/>
</dbReference>
<dbReference type="OrthoDB" id="7866618at2"/>
<dbReference type="CDD" id="cd07178">
    <property type="entry name" value="terB_like_YebE"/>
    <property type="match status" value="1"/>
</dbReference>
<dbReference type="AlphaFoldDB" id="A0A2W7NPK9"/>
<name>A0A2W7NPK9_9RHOB</name>